<reference evidence="2" key="1">
    <citation type="journal article" date="2011" name="PLoS Genet.">
        <title>Genomic analysis of the necrotrophic fungal pathogens Sclerotinia sclerotiorum and Botrytis cinerea.</title>
        <authorList>
            <person name="Amselem J."/>
            <person name="Cuomo C.A."/>
            <person name="van Kan J.A."/>
            <person name="Viaud M."/>
            <person name="Benito E.P."/>
            <person name="Couloux A."/>
            <person name="Coutinho P.M."/>
            <person name="de Vries R.P."/>
            <person name="Dyer P.S."/>
            <person name="Fillinger S."/>
            <person name="Fournier E."/>
            <person name="Gout L."/>
            <person name="Hahn M."/>
            <person name="Kohn L."/>
            <person name="Lapalu N."/>
            <person name="Plummer K.M."/>
            <person name="Pradier J.M."/>
            <person name="Quevillon E."/>
            <person name="Sharon A."/>
            <person name="Simon A."/>
            <person name="ten Have A."/>
            <person name="Tudzynski B."/>
            <person name="Tudzynski P."/>
            <person name="Wincker P."/>
            <person name="Andrew M."/>
            <person name="Anthouard V."/>
            <person name="Beever R.E."/>
            <person name="Beffa R."/>
            <person name="Benoit I."/>
            <person name="Bouzid O."/>
            <person name="Brault B."/>
            <person name="Chen Z."/>
            <person name="Choquer M."/>
            <person name="Collemare J."/>
            <person name="Cotton P."/>
            <person name="Danchin E.G."/>
            <person name="Da Silva C."/>
            <person name="Gautier A."/>
            <person name="Giraud C."/>
            <person name="Giraud T."/>
            <person name="Gonzalez C."/>
            <person name="Grossetete S."/>
            <person name="Guldener U."/>
            <person name="Henrissat B."/>
            <person name="Howlett B.J."/>
            <person name="Kodira C."/>
            <person name="Kretschmer M."/>
            <person name="Lappartient A."/>
            <person name="Leroch M."/>
            <person name="Levis C."/>
            <person name="Mauceli E."/>
            <person name="Neuveglise C."/>
            <person name="Oeser B."/>
            <person name="Pearson M."/>
            <person name="Poulain J."/>
            <person name="Poussereau N."/>
            <person name="Quesneville H."/>
            <person name="Rascle C."/>
            <person name="Schumacher J."/>
            <person name="Segurens B."/>
            <person name="Sexton A."/>
            <person name="Silva E."/>
            <person name="Sirven C."/>
            <person name="Soanes D.M."/>
            <person name="Talbot N.J."/>
            <person name="Templeton M."/>
            <person name="Yandava C."/>
            <person name="Yarden O."/>
            <person name="Zeng Q."/>
            <person name="Rollins J.A."/>
            <person name="Lebrun M.H."/>
            <person name="Dickman M."/>
        </authorList>
    </citation>
    <scope>NUCLEOTIDE SEQUENCE [LARGE SCALE GENOMIC DNA]</scope>
    <source>
        <strain evidence="2">T4</strain>
    </source>
</reference>
<organism evidence="1 2">
    <name type="scientific">Botryotinia fuckeliana (strain T4)</name>
    <name type="common">Noble rot fungus</name>
    <name type="synonym">Botrytis cinerea</name>
    <dbReference type="NCBI Taxonomy" id="999810"/>
    <lineage>
        <taxon>Eukaryota</taxon>
        <taxon>Fungi</taxon>
        <taxon>Dikarya</taxon>
        <taxon>Ascomycota</taxon>
        <taxon>Pezizomycotina</taxon>
        <taxon>Leotiomycetes</taxon>
        <taxon>Helotiales</taxon>
        <taxon>Sclerotiniaceae</taxon>
        <taxon>Botrytis</taxon>
    </lineage>
</organism>
<dbReference type="InParanoid" id="G2YEX5"/>
<dbReference type="AlphaFoldDB" id="G2YEX5"/>
<proteinExistence type="predicted"/>
<dbReference type="EMBL" id="FQ790325">
    <property type="protein sequence ID" value="CCD50368.1"/>
    <property type="molecule type" value="Genomic_DNA"/>
</dbReference>
<gene>
    <name evidence="1" type="ORF">BofuT4_uP090550.1</name>
</gene>
<sequence length="59" mass="6779">MFLDEIFGLCALLCQEAVFAEKKDLRYDLDYRLGGSNCSTLDHYGLYTLQRLLGRSLQT</sequence>
<accession>G2YEX5</accession>
<dbReference type="HOGENOM" id="CLU_2960492_0_0_1"/>
<protein>
    <submittedName>
        <fullName evidence="1">Uncharacterized protein</fullName>
    </submittedName>
</protein>
<evidence type="ECO:0000313" key="2">
    <source>
        <dbReference type="Proteomes" id="UP000008177"/>
    </source>
</evidence>
<name>G2YEX5_BOTF4</name>
<evidence type="ECO:0000313" key="1">
    <source>
        <dbReference type="EMBL" id="CCD50368.1"/>
    </source>
</evidence>
<dbReference type="Proteomes" id="UP000008177">
    <property type="component" value="Unplaced contigs"/>
</dbReference>